<accession>A0ABY9EZM3</accession>
<name>A0ABY9EZM3_9PSED</name>
<keyword evidence="3" id="KW-1185">Reference proteome</keyword>
<evidence type="ECO:0000256" key="1">
    <source>
        <dbReference type="ARBA" id="ARBA00023026"/>
    </source>
</evidence>
<keyword evidence="1" id="KW-0843">Virulence</keyword>
<dbReference type="RefSeq" id="WP_305448118.1">
    <property type="nucleotide sequence ID" value="NZ_CP117454.1"/>
</dbReference>
<evidence type="ECO:0000313" key="2">
    <source>
        <dbReference type="EMBL" id="WLG85598.1"/>
    </source>
</evidence>
<proteinExistence type="predicted"/>
<dbReference type="Proteomes" id="UP001239418">
    <property type="component" value="Chromosome"/>
</dbReference>
<organism evidence="2 3">
    <name type="scientific">Pseudomonas cucumis</name>
    <dbReference type="NCBI Taxonomy" id="2954082"/>
    <lineage>
        <taxon>Bacteria</taxon>
        <taxon>Pseudomonadati</taxon>
        <taxon>Pseudomonadota</taxon>
        <taxon>Gammaproteobacteria</taxon>
        <taxon>Pseudomonadales</taxon>
        <taxon>Pseudomonadaceae</taxon>
        <taxon>Pseudomonas</taxon>
    </lineage>
</organism>
<dbReference type="InterPro" id="IPR018003">
    <property type="entry name" value="Insecticidal_toxin/plasmid_vir"/>
</dbReference>
<reference evidence="2 3" key="1">
    <citation type="submission" date="2023-02" db="EMBL/GenBank/DDBJ databases">
        <title>Evolution of Hrp T3SS in non-pathogenic Pseudomonas fluorescens.</title>
        <authorList>
            <person name="Liao K."/>
            <person name="Wei H."/>
            <person name="Gu Y."/>
        </authorList>
    </citation>
    <scope>NUCLEOTIDE SEQUENCE [LARGE SCALE GENOMIC DNA]</scope>
    <source>
        <strain evidence="2 3">FP1935</strain>
    </source>
</reference>
<protein>
    <submittedName>
        <fullName evidence="2">Tc toxin subunit A</fullName>
    </submittedName>
</protein>
<dbReference type="Pfam" id="PF03538">
    <property type="entry name" value="VRP1"/>
    <property type="match status" value="1"/>
</dbReference>
<evidence type="ECO:0000313" key="3">
    <source>
        <dbReference type="Proteomes" id="UP001239418"/>
    </source>
</evidence>
<sequence>MDDNPLLKTLIEAYGTEETKTALEEFFKDTLKLTSVFDITRLTEAQFKHHFNTAIQNENALKGHTPNPGALYDNVKCIAAQISHLYREHQTSDGSAQHQWHPPGIRAVEKQGPTYTNLFRENWDDACKIDSIAAIDSPVAYLRALSLFAKQLETSTSQSAGERTDRILLERRRPDLASLLIDQQNTFAAQPMLDIVNEILNKNIQAALQNTSDRGKSTYEILAQRRYPFTLPYEIFHHQCLLGLGEKKPVLGELNYLISTRLPTSQTVDKPYGQVLTSSTLEAQLLLSGLGPKQQALLTQAPFTTEGDLTNSAYWKSIYGVDTPSTLNNVNTFLEHTGLKAEQLEELLSQGRHTPRRSPSYPTTTPHFAPYGARYVNGPFSAGTGMELDKNGTKKEIAGATDDRLERLHRMIRLQRWLDIPFADLDTLIVSTLESRVPRNMRMQLDTYTVRCLGVYRHLNRRYSIEAEEFGALLYQLVPYACGDNTPLFDRAFNRVRLFETPLVLDERAFSADDSDPVSHTILQHLSVGLGLPLTQDSLLLIVQNTERYVGALKCDLHTLSSIYRQARVARLFGLSIADNATLAQLLGGESVSRCLASGKTDIRTLRITAHRGAEKTEVVARFHLPEPFNPANPPLLLPGSTLKTNTSWFAAPGASNELLIRFASATDNLPSITISQISTAGAETEISLEGAPITLINGALDESGRGTPAMTSLIRYPSHTTTSQSTLYTETTVTQDEPVNLLDVLMQMDWLTQWINESVYTIPQLGRLLGPSSNDAHRFRDLQQHLDKLHRDVIDNAVTPQELAKLSLLPNINWRHALAETLLDDKGLVKNFAPDIEEDVPKKLDAALDRLINPQKMDADVSKNEQLKQDSKRKLKDLLLLAHDRQLHLVEKFLQETSQLPMNCTKGVLLWARTSVYQILTTALHDTHQVELPKTLHPVLRHAEATVQLSLGNRALRLFLKHPQWLETPSSRLELTLSSLYLLDRFNHCQSTHQHSEESLLNYLETAHSDAPKEVINNFLAQLLNWTSAEVTTLTAKLDHQTARTMKDVDWVMRSQTACKATGLSAASLLNAAALNNQSPADAWKKVGEAAMASSH</sequence>
<dbReference type="EMBL" id="CP117454">
    <property type="protein sequence ID" value="WLG85598.1"/>
    <property type="molecule type" value="Genomic_DNA"/>
</dbReference>
<gene>
    <name evidence="2" type="ORF">PSH97_03440</name>
</gene>